<evidence type="ECO:0000259" key="3">
    <source>
        <dbReference type="SMART" id="SM00829"/>
    </source>
</evidence>
<dbReference type="GO" id="GO:0003960">
    <property type="term" value="F:quinone reductase (NADPH) activity"/>
    <property type="evidence" value="ECO:0007669"/>
    <property type="project" value="TreeGrafter"/>
</dbReference>
<dbReference type="EMBL" id="QGTD01000001">
    <property type="protein sequence ID" value="PWU70346.1"/>
    <property type="molecule type" value="Genomic_DNA"/>
</dbReference>
<name>A0A317L4A0_9BACI</name>
<dbReference type="InterPro" id="IPR036291">
    <property type="entry name" value="NAD(P)-bd_dom_sf"/>
</dbReference>
<evidence type="ECO:0000313" key="5">
    <source>
        <dbReference type="Proteomes" id="UP000245624"/>
    </source>
</evidence>
<dbReference type="Gene3D" id="3.40.50.720">
    <property type="entry name" value="NAD(P)-binding Rossmann-like Domain"/>
    <property type="match status" value="1"/>
</dbReference>
<keyword evidence="2" id="KW-0560">Oxidoreductase</keyword>
<evidence type="ECO:0000256" key="2">
    <source>
        <dbReference type="ARBA" id="ARBA00023002"/>
    </source>
</evidence>
<dbReference type="GO" id="GO:0005829">
    <property type="term" value="C:cytosol"/>
    <property type="evidence" value="ECO:0007669"/>
    <property type="project" value="TreeGrafter"/>
</dbReference>
<proteinExistence type="predicted"/>
<dbReference type="InterPro" id="IPR013154">
    <property type="entry name" value="ADH-like_N"/>
</dbReference>
<evidence type="ECO:0000313" key="4">
    <source>
        <dbReference type="EMBL" id="PWU70346.1"/>
    </source>
</evidence>
<dbReference type="Gene3D" id="3.90.180.10">
    <property type="entry name" value="Medium-chain alcohol dehydrogenases, catalytic domain"/>
    <property type="match status" value="1"/>
</dbReference>
<gene>
    <name evidence="4" type="ORF">DLJ74_00455</name>
</gene>
<dbReference type="InterPro" id="IPR011032">
    <property type="entry name" value="GroES-like_sf"/>
</dbReference>
<feature type="domain" description="Enoyl reductase (ER)" evidence="3">
    <location>
        <begin position="10"/>
        <end position="323"/>
    </location>
</feature>
<dbReference type="Proteomes" id="UP000245624">
    <property type="component" value="Unassembled WGS sequence"/>
</dbReference>
<dbReference type="Pfam" id="PF08240">
    <property type="entry name" value="ADH_N"/>
    <property type="match status" value="1"/>
</dbReference>
<dbReference type="AlphaFoldDB" id="A0A317L4A0"/>
<keyword evidence="1" id="KW-0521">NADP</keyword>
<dbReference type="CDD" id="cd08271">
    <property type="entry name" value="MDR5"/>
    <property type="match status" value="1"/>
</dbReference>
<comment type="caution">
    <text evidence="4">The sequence shown here is derived from an EMBL/GenBank/DDBJ whole genome shotgun (WGS) entry which is preliminary data.</text>
</comment>
<evidence type="ECO:0000256" key="1">
    <source>
        <dbReference type="ARBA" id="ARBA00022857"/>
    </source>
</evidence>
<accession>A0A317L4A0</accession>
<dbReference type="InterPro" id="IPR020843">
    <property type="entry name" value="ER"/>
</dbReference>
<dbReference type="PANTHER" id="PTHR48106">
    <property type="entry name" value="QUINONE OXIDOREDUCTASE PIG3-RELATED"/>
    <property type="match status" value="1"/>
</dbReference>
<protein>
    <submittedName>
        <fullName evidence="4">Zinc-binding alcohol dehydrogenase</fullName>
    </submittedName>
</protein>
<dbReference type="SUPFAM" id="SSF50129">
    <property type="entry name" value="GroES-like"/>
    <property type="match status" value="1"/>
</dbReference>
<dbReference type="OrthoDB" id="9792162at2"/>
<dbReference type="GO" id="GO:0070402">
    <property type="term" value="F:NADPH binding"/>
    <property type="evidence" value="ECO:0007669"/>
    <property type="project" value="TreeGrafter"/>
</dbReference>
<dbReference type="InterPro" id="IPR013149">
    <property type="entry name" value="ADH-like_C"/>
</dbReference>
<dbReference type="SUPFAM" id="SSF51735">
    <property type="entry name" value="NAD(P)-binding Rossmann-fold domains"/>
    <property type="match status" value="1"/>
</dbReference>
<reference evidence="4 5" key="1">
    <citation type="submission" date="2018-05" db="EMBL/GenBank/DDBJ databases">
        <title>Genomic analysis of Gracilibacillus dipsosauri DD1 reveals novel features of a salt-tolerant amylase.</title>
        <authorList>
            <person name="Deutch C.E."/>
            <person name="Yang S."/>
        </authorList>
    </citation>
    <scope>NUCLEOTIDE SEQUENCE [LARGE SCALE GENOMIC DNA]</scope>
    <source>
        <strain evidence="4 5">DD1</strain>
    </source>
</reference>
<dbReference type="GO" id="GO:0035925">
    <property type="term" value="F:mRNA 3'-UTR AU-rich region binding"/>
    <property type="evidence" value="ECO:0007669"/>
    <property type="project" value="TreeGrafter"/>
</dbReference>
<dbReference type="PANTHER" id="PTHR48106:SF7">
    <property type="entry name" value="DEHYDROGENASE, ZINC-CONTAINING, PUTATIVE (AFU_ORTHOLOGUE AFUA_5G10220)-RELATED"/>
    <property type="match status" value="1"/>
</dbReference>
<dbReference type="SMART" id="SM00829">
    <property type="entry name" value="PKS_ER"/>
    <property type="match status" value="1"/>
</dbReference>
<sequence>MKAWYIEEPGKIENLTWGEIADVSPEKNQLVVKIISTALNPVDYKMIENGNPYWKYPHVVGVDLTGEVVEIGSEVHGFNRGDRVACHTNLSNNGAFAEKAVVDSDVTAKIPDGVSFDQAATILCAGMTAYEGIVQKLNHFQKKSILIHAGSGGVGGFAIQLAKELGLKVFTTASSYNHSWVKQLGADIAIDYRTEDVTSRILDETNGEGVDLILNTVGRKEATEDLKRLTFSGQLAYIAGGPDTSDVKPFTLSPSIHEVALGAAHQSGSARARRNLAYMAQELMQRVKDKRLDAMVTEVLSRKELPEGLKKLKGRHVRGKMIVHMQEET</sequence>
<dbReference type="RefSeq" id="WP_109982892.1">
    <property type="nucleotide sequence ID" value="NZ_QGTD01000001.1"/>
</dbReference>
<dbReference type="Pfam" id="PF00107">
    <property type="entry name" value="ADH_zinc_N"/>
    <property type="match status" value="1"/>
</dbReference>
<keyword evidence="5" id="KW-1185">Reference proteome</keyword>
<organism evidence="4 5">
    <name type="scientific">Gracilibacillus dipsosauri</name>
    <dbReference type="NCBI Taxonomy" id="178340"/>
    <lineage>
        <taxon>Bacteria</taxon>
        <taxon>Bacillati</taxon>
        <taxon>Bacillota</taxon>
        <taxon>Bacilli</taxon>
        <taxon>Bacillales</taxon>
        <taxon>Bacillaceae</taxon>
        <taxon>Gracilibacillus</taxon>
    </lineage>
</organism>